<evidence type="ECO:0000313" key="3">
    <source>
        <dbReference type="EMBL" id="MPM56923.1"/>
    </source>
</evidence>
<dbReference type="PANTHER" id="PTHR42776:SF27">
    <property type="entry name" value="DIPEPTIDYL PEPTIDASE FAMILY MEMBER 6"/>
    <property type="match status" value="1"/>
</dbReference>
<evidence type="ECO:0000256" key="1">
    <source>
        <dbReference type="ARBA" id="ARBA00022801"/>
    </source>
</evidence>
<name>A0A645B183_9ZZZZ</name>
<dbReference type="EMBL" id="VSSQ01016002">
    <property type="protein sequence ID" value="MPM56923.1"/>
    <property type="molecule type" value="Genomic_DNA"/>
</dbReference>
<dbReference type="EC" id="3.4.14.-" evidence="3"/>
<dbReference type="GO" id="GO:0006508">
    <property type="term" value="P:proteolysis"/>
    <property type="evidence" value="ECO:0007669"/>
    <property type="project" value="InterPro"/>
</dbReference>
<dbReference type="SUPFAM" id="SSF82171">
    <property type="entry name" value="DPP6 N-terminal domain-like"/>
    <property type="match status" value="1"/>
</dbReference>
<dbReference type="PANTHER" id="PTHR42776">
    <property type="entry name" value="SERINE PEPTIDASE S9 FAMILY MEMBER"/>
    <property type="match status" value="1"/>
</dbReference>
<reference evidence="3" key="1">
    <citation type="submission" date="2019-08" db="EMBL/GenBank/DDBJ databases">
        <authorList>
            <person name="Kucharzyk K."/>
            <person name="Murdoch R.W."/>
            <person name="Higgins S."/>
            <person name="Loffler F."/>
        </authorList>
    </citation>
    <scope>NUCLEOTIDE SEQUENCE</scope>
</reference>
<organism evidence="3">
    <name type="scientific">bioreactor metagenome</name>
    <dbReference type="NCBI Taxonomy" id="1076179"/>
    <lineage>
        <taxon>unclassified sequences</taxon>
        <taxon>metagenomes</taxon>
        <taxon>ecological metagenomes</taxon>
    </lineage>
</organism>
<accession>A0A645B183</accession>
<dbReference type="InterPro" id="IPR011042">
    <property type="entry name" value="6-blade_b-propeller_TolB-like"/>
</dbReference>
<proteinExistence type="predicted"/>
<dbReference type="InterPro" id="IPR001375">
    <property type="entry name" value="Peptidase_S9_cat"/>
</dbReference>
<protein>
    <submittedName>
        <fullName evidence="3">Dipeptidyl-peptidase 5</fullName>
        <ecNumber evidence="3">3.4.14.-</ecNumber>
    </submittedName>
</protein>
<gene>
    <name evidence="3" type="primary">dpp5_12</name>
    <name evidence="3" type="ORF">SDC9_103740</name>
</gene>
<sequence>MEEAKVRYLICKDLDVAQATYSPKGDRIALLASQSDISGGNVRLYVLPTQGGEPEPCITYFDRTLSNIGLCDIPIQGQTPLVWGWGAKSVFVPVSDSGKVSILKVFVDTQKIETVVEGERVIFSYSFSANGRRIAFAATQFDNPADVYYFDTEIEGSRSKEKKLTDVNKEWLAQIKLSIPEHMKARANRKSPEVDLWLMKPTEWTSNQEYPTVLEIHGGPMMMYAHAFFFEFQLTAAAGFGVVFSNPRGSQGYGDEFCTIIAKDWGKKDYEDLMAVRKRVLRRYKWIDEKRFSVGGGSYGGFMTAWIIGHTDKFKAAICSRPVIHWAAMTGTSDGNWAWFKRFDMVTPWEDDKGYKQQSPYYYVDRVVTPVLIEVQEGDLRCPFEQGQMYYAALKYLNKAPVKFVTYPNEFHGMSRTGKPWHKIHRLDQIIQWLTQYGV</sequence>
<dbReference type="SUPFAM" id="SSF53474">
    <property type="entry name" value="alpha/beta-Hydrolases"/>
    <property type="match status" value="1"/>
</dbReference>
<dbReference type="Gene3D" id="2.120.10.30">
    <property type="entry name" value="TolB, C-terminal domain"/>
    <property type="match status" value="1"/>
</dbReference>
<keyword evidence="1 3" id="KW-0378">Hydrolase</keyword>
<dbReference type="AlphaFoldDB" id="A0A645B183"/>
<evidence type="ECO:0000259" key="2">
    <source>
        <dbReference type="Pfam" id="PF00326"/>
    </source>
</evidence>
<dbReference type="Pfam" id="PF00326">
    <property type="entry name" value="Peptidase_S9"/>
    <property type="match status" value="1"/>
</dbReference>
<dbReference type="GO" id="GO:0004252">
    <property type="term" value="F:serine-type endopeptidase activity"/>
    <property type="evidence" value="ECO:0007669"/>
    <property type="project" value="TreeGrafter"/>
</dbReference>
<dbReference type="Gene3D" id="3.40.50.1820">
    <property type="entry name" value="alpha/beta hydrolase"/>
    <property type="match status" value="1"/>
</dbReference>
<dbReference type="InterPro" id="IPR029058">
    <property type="entry name" value="AB_hydrolase_fold"/>
</dbReference>
<feature type="domain" description="Peptidase S9 prolyl oligopeptidase catalytic" evidence="2">
    <location>
        <begin position="228"/>
        <end position="437"/>
    </location>
</feature>
<comment type="caution">
    <text evidence="3">The sequence shown here is derived from an EMBL/GenBank/DDBJ whole genome shotgun (WGS) entry which is preliminary data.</text>
</comment>